<dbReference type="InterPro" id="IPR026822">
    <property type="entry name" value="Spp2/MOS2_G-patch"/>
</dbReference>
<comment type="subcellular location">
    <subcellularLocation>
        <location evidence="1">Nucleus</location>
    </subcellularLocation>
</comment>
<evidence type="ECO:0000256" key="3">
    <source>
        <dbReference type="SAM" id="MobiDB-lite"/>
    </source>
</evidence>
<dbReference type="GO" id="GO:0005681">
    <property type="term" value="C:spliceosomal complex"/>
    <property type="evidence" value="ECO:0007669"/>
    <property type="project" value="TreeGrafter"/>
</dbReference>
<dbReference type="OrthoDB" id="5577072at2759"/>
<feature type="region of interest" description="Disordered" evidence="3">
    <location>
        <begin position="295"/>
        <end position="372"/>
    </location>
</feature>
<dbReference type="InterPro" id="IPR045166">
    <property type="entry name" value="Spp2-like"/>
</dbReference>
<feature type="domain" description="Spp2/MOS2 G-patch" evidence="4">
    <location>
        <begin position="138"/>
        <end position="195"/>
    </location>
</feature>
<evidence type="ECO:0000259" key="4">
    <source>
        <dbReference type="Pfam" id="PF12656"/>
    </source>
</evidence>
<gene>
    <name evidence="5" type="ORF">CEUTPL_LOCUS10696</name>
</gene>
<protein>
    <recommendedName>
        <fullName evidence="4">Spp2/MOS2 G-patch domain-containing protein</fullName>
    </recommendedName>
</protein>
<feature type="compositionally biased region" description="Basic residues" evidence="3">
    <location>
        <begin position="363"/>
        <end position="372"/>
    </location>
</feature>
<feature type="compositionally biased region" description="Basic and acidic residues" evidence="3">
    <location>
        <begin position="295"/>
        <end position="307"/>
    </location>
</feature>
<evidence type="ECO:0000256" key="1">
    <source>
        <dbReference type="ARBA" id="ARBA00004123"/>
    </source>
</evidence>
<accession>A0A9N9MUE5</accession>
<keyword evidence="6" id="KW-1185">Reference proteome</keyword>
<evidence type="ECO:0000256" key="2">
    <source>
        <dbReference type="ARBA" id="ARBA00023242"/>
    </source>
</evidence>
<sequence length="372" mass="41840">MEPPKISFSFTKSSKKTNIIFNTSAPKEPEEKGEIIECLEEHSIKIKDAVVEEVHPLVIPLQDNQKNLLHRIKAAKKWDTKKEKEDTRPDSELTADELAARELMRDAEAHLENSQKSNNNKVSVLPLIEEPTSSTGEKEPTLEDYESVPIGDYGLALLRGMGWKDGMAIGKNVTKSAAVTIPELRPKGLGLGAIKVEVSEKKATDKDGKELTLVKGGFAKAVMGPQNGNYGEIQGFDEETGRVIMKVYPKGDIININELMLVPVTKEEFSKGSKILNNAKYQQYKKLSDKNLESFKEKSDSKDDDGFSRAATSSEYTKKYSHKSRQSRSRSKDKESEISRNSSNHWLKSERTESRGRSEDRKSRKKKYRSKS</sequence>
<dbReference type="EMBL" id="OU892282">
    <property type="protein sequence ID" value="CAG9770241.1"/>
    <property type="molecule type" value="Genomic_DNA"/>
</dbReference>
<feature type="compositionally biased region" description="Basic residues" evidence="3">
    <location>
        <begin position="319"/>
        <end position="329"/>
    </location>
</feature>
<organism evidence="5 6">
    <name type="scientific">Ceutorhynchus assimilis</name>
    <name type="common">cabbage seed weevil</name>
    <dbReference type="NCBI Taxonomy" id="467358"/>
    <lineage>
        <taxon>Eukaryota</taxon>
        <taxon>Metazoa</taxon>
        <taxon>Ecdysozoa</taxon>
        <taxon>Arthropoda</taxon>
        <taxon>Hexapoda</taxon>
        <taxon>Insecta</taxon>
        <taxon>Pterygota</taxon>
        <taxon>Neoptera</taxon>
        <taxon>Endopterygota</taxon>
        <taxon>Coleoptera</taxon>
        <taxon>Polyphaga</taxon>
        <taxon>Cucujiformia</taxon>
        <taxon>Curculionidae</taxon>
        <taxon>Ceutorhynchinae</taxon>
        <taxon>Ceutorhynchus</taxon>
    </lineage>
</organism>
<dbReference type="PANTHER" id="PTHR15818:SF2">
    <property type="entry name" value="G-PATCH DOMAIN AND KOW MOTIFS-CONTAINING PROTEIN"/>
    <property type="match status" value="1"/>
</dbReference>
<evidence type="ECO:0000313" key="5">
    <source>
        <dbReference type="EMBL" id="CAG9770241.1"/>
    </source>
</evidence>
<dbReference type="Proteomes" id="UP001152799">
    <property type="component" value="Chromosome 6"/>
</dbReference>
<evidence type="ECO:0000313" key="6">
    <source>
        <dbReference type="Proteomes" id="UP001152799"/>
    </source>
</evidence>
<name>A0A9N9MUE5_9CUCU</name>
<feature type="compositionally biased region" description="Basic and acidic residues" evidence="3">
    <location>
        <begin position="347"/>
        <end position="362"/>
    </location>
</feature>
<dbReference type="GO" id="GO:0000398">
    <property type="term" value="P:mRNA splicing, via spliceosome"/>
    <property type="evidence" value="ECO:0007669"/>
    <property type="project" value="InterPro"/>
</dbReference>
<proteinExistence type="predicted"/>
<dbReference type="PANTHER" id="PTHR15818">
    <property type="entry name" value="G PATCH AND KOW-CONTAINING"/>
    <property type="match status" value="1"/>
</dbReference>
<reference evidence="5" key="1">
    <citation type="submission" date="2022-01" db="EMBL/GenBank/DDBJ databases">
        <authorList>
            <person name="King R."/>
        </authorList>
    </citation>
    <scope>NUCLEOTIDE SEQUENCE</scope>
</reference>
<keyword evidence="2" id="KW-0539">Nucleus</keyword>
<dbReference type="Pfam" id="PF12656">
    <property type="entry name" value="G-patch_2"/>
    <property type="match status" value="1"/>
</dbReference>
<dbReference type="AlphaFoldDB" id="A0A9N9MUE5"/>